<dbReference type="EMBL" id="KN837467">
    <property type="protein sequence ID" value="KIJ24669.1"/>
    <property type="molecule type" value="Genomic_DNA"/>
</dbReference>
<gene>
    <name evidence="1" type="ORF">M422DRAFT_274502</name>
</gene>
<name>A0A0C9TS00_SPHS4</name>
<dbReference type="Proteomes" id="UP000054279">
    <property type="component" value="Unassembled WGS sequence"/>
</dbReference>
<protein>
    <submittedName>
        <fullName evidence="1">Unplaced genomic scaffold SPHSTscaffold_392, whole genome shotgun sequence</fullName>
    </submittedName>
</protein>
<sequence length="478" mass="54688">MPNEILGEIFYHCFDDFPNTLHYLTSEMDAVPIEFKSTRSASAPLLLTKICRRWRSVALKTPRLWSEIAITGSHGISQPLWSLFLKSSAARPLGILLISNQWAYDAPYASKCFLRTLNLHFYRIRSLITTDVRVQEAFPFQSLPPSSILEVLWILNGYTTLPTLINPDPLELARIDLITPTYLPTTHFFRSLPWIRTLKSVVTTSMQFGIDDLAKLFIQNPNLVECFLNYVDGDIHENFDASSLPEIPLLNLKCMRLSYGTVSADGITHVNNEYLSPLMASLQMSALDSLHLNINNSKLDIPFTDGNMAPNFPDGLLTCLFKSLPPLRKLVFVRIQVSTDALLRLLLVPQLESLTLAYFSNHDALELLDITRYPAHVPQLKFLSLRSSRITPPVAESIIIGRQDTLRCISFEGCHVIVPTTLRWRADRNRANKRLYQLLHKFRQRYPKSILAIKTPLRGYYKFWDDMKTETCIHAEYD</sequence>
<keyword evidence="2" id="KW-1185">Reference proteome</keyword>
<evidence type="ECO:0000313" key="1">
    <source>
        <dbReference type="EMBL" id="KIJ24669.1"/>
    </source>
</evidence>
<reference evidence="1 2" key="1">
    <citation type="submission" date="2014-06" db="EMBL/GenBank/DDBJ databases">
        <title>Evolutionary Origins and Diversification of the Mycorrhizal Mutualists.</title>
        <authorList>
            <consortium name="DOE Joint Genome Institute"/>
            <consortium name="Mycorrhizal Genomics Consortium"/>
            <person name="Kohler A."/>
            <person name="Kuo A."/>
            <person name="Nagy L.G."/>
            <person name="Floudas D."/>
            <person name="Copeland A."/>
            <person name="Barry K.W."/>
            <person name="Cichocki N."/>
            <person name="Veneault-Fourrey C."/>
            <person name="LaButti K."/>
            <person name="Lindquist E.A."/>
            <person name="Lipzen A."/>
            <person name="Lundell T."/>
            <person name="Morin E."/>
            <person name="Murat C."/>
            <person name="Riley R."/>
            <person name="Ohm R."/>
            <person name="Sun H."/>
            <person name="Tunlid A."/>
            <person name="Henrissat B."/>
            <person name="Grigoriev I.V."/>
            <person name="Hibbett D.S."/>
            <person name="Martin F."/>
        </authorList>
    </citation>
    <scope>NUCLEOTIDE SEQUENCE [LARGE SCALE GENOMIC DNA]</scope>
    <source>
        <strain evidence="1 2">SS14</strain>
    </source>
</reference>
<proteinExistence type="predicted"/>
<dbReference type="Gene3D" id="3.80.10.10">
    <property type="entry name" value="Ribonuclease Inhibitor"/>
    <property type="match status" value="1"/>
</dbReference>
<dbReference type="AlphaFoldDB" id="A0A0C9TS00"/>
<dbReference type="InterPro" id="IPR032675">
    <property type="entry name" value="LRR_dom_sf"/>
</dbReference>
<evidence type="ECO:0000313" key="2">
    <source>
        <dbReference type="Proteomes" id="UP000054279"/>
    </source>
</evidence>
<dbReference type="OrthoDB" id="3365698at2759"/>
<organism evidence="1 2">
    <name type="scientific">Sphaerobolus stellatus (strain SS14)</name>
    <dbReference type="NCBI Taxonomy" id="990650"/>
    <lineage>
        <taxon>Eukaryota</taxon>
        <taxon>Fungi</taxon>
        <taxon>Dikarya</taxon>
        <taxon>Basidiomycota</taxon>
        <taxon>Agaricomycotina</taxon>
        <taxon>Agaricomycetes</taxon>
        <taxon>Phallomycetidae</taxon>
        <taxon>Geastrales</taxon>
        <taxon>Sphaerobolaceae</taxon>
        <taxon>Sphaerobolus</taxon>
    </lineage>
</organism>
<accession>A0A0C9TS00</accession>
<dbReference type="SUPFAM" id="SSF52047">
    <property type="entry name" value="RNI-like"/>
    <property type="match status" value="1"/>
</dbReference>
<dbReference type="HOGENOM" id="CLU_571302_0_0_1"/>